<dbReference type="NCBIfam" id="NF005085">
    <property type="entry name" value="PRK06520.1"/>
    <property type="match status" value="1"/>
</dbReference>
<dbReference type="InterPro" id="IPR002629">
    <property type="entry name" value="Met_Synth_C/arc"/>
</dbReference>
<dbReference type="Pfam" id="PF01717">
    <property type="entry name" value="Meth_synt_2"/>
    <property type="match status" value="1"/>
</dbReference>
<dbReference type="GO" id="GO:0032259">
    <property type="term" value="P:methylation"/>
    <property type="evidence" value="ECO:0007669"/>
    <property type="project" value="UniProtKB-KW"/>
</dbReference>
<protein>
    <submittedName>
        <fullName evidence="2">5-methyltetrahydropteroyltriglutamate--homocysteine S-methyltransferase</fullName>
        <ecNumber evidence="2">2.1.1.14</ecNumber>
    </submittedName>
</protein>
<evidence type="ECO:0000313" key="2">
    <source>
        <dbReference type="EMBL" id="MBC2778927.1"/>
    </source>
</evidence>
<dbReference type="Proteomes" id="UP000564378">
    <property type="component" value="Unassembled WGS sequence"/>
</dbReference>
<dbReference type="EC" id="2.1.1.14" evidence="2"/>
<name>A0A842I1X6_9SPHN</name>
<keyword evidence="2" id="KW-0808">Transferase</keyword>
<dbReference type="SUPFAM" id="SSF51726">
    <property type="entry name" value="UROD/MetE-like"/>
    <property type="match status" value="1"/>
</dbReference>
<dbReference type="PANTHER" id="PTHR43844:SF1">
    <property type="entry name" value="METHIONINE SYNTHASE"/>
    <property type="match status" value="1"/>
</dbReference>
<evidence type="ECO:0000313" key="3">
    <source>
        <dbReference type="Proteomes" id="UP000564378"/>
    </source>
</evidence>
<accession>A0A842I1X6</accession>
<dbReference type="EMBL" id="JACJVJ010000003">
    <property type="protein sequence ID" value="MBC2778927.1"/>
    <property type="molecule type" value="Genomic_DNA"/>
</dbReference>
<dbReference type="GO" id="GO:0009086">
    <property type="term" value="P:methionine biosynthetic process"/>
    <property type="evidence" value="ECO:0007669"/>
    <property type="project" value="InterPro"/>
</dbReference>
<keyword evidence="2" id="KW-0489">Methyltransferase</keyword>
<feature type="domain" description="Cobalamin-independent methionine synthase MetE C-terminal/archaeal" evidence="1">
    <location>
        <begin position="11"/>
        <end position="364"/>
    </location>
</feature>
<dbReference type="GO" id="GO:0003871">
    <property type="term" value="F:5-methyltetrahydropteroyltriglutamate-homocysteine S-methyltransferase activity"/>
    <property type="evidence" value="ECO:0007669"/>
    <property type="project" value="UniProtKB-EC"/>
</dbReference>
<dbReference type="AlphaFoldDB" id="A0A842I1X6"/>
<reference evidence="2 3" key="1">
    <citation type="submission" date="2020-08" db="EMBL/GenBank/DDBJ databases">
        <title>Draft genome sequence of Parasphingopyxis sp. GrpM-11.</title>
        <authorList>
            <person name="Oh J."/>
            <person name="Roh D.-H."/>
        </authorList>
    </citation>
    <scope>NUCLEOTIDE SEQUENCE [LARGE SCALE GENOMIC DNA]</scope>
    <source>
        <strain evidence="2 3">GrpM-11</strain>
    </source>
</reference>
<comment type="caution">
    <text evidence="2">The sequence shown here is derived from an EMBL/GenBank/DDBJ whole genome shotgun (WGS) entry which is preliminary data.</text>
</comment>
<sequence>MSKTPPFHADHVGSLLRSTAVHQAREKYAAGEIDYAALQAAEDAHIRDLIAKQEEIGLKSVTDGETRRAVWSTDFLQELEGMSFAEEQASFGDKTLHPIRHLKVTGKLGFSGHPMIEHFRFLDANTNATAKMTIPSPAMLVSPRRNWREVVDRAAYDRLDTLYEDLAEAYRQAVQAFYDAGCRYLQFDDCAFAFLCDEGIREEVTSRGDDPRALMEGWTELINSVLAAKPADMTITTHMCRGNFRSKWLAQGGYETIADLLFERLGYDGFFLEYDSDRAGGFEPLRRLRESGDQVVVLGLLTTKVGTLEAKDDIKRRIEQATEYVPLDRLRLSPQCGFASTEAGNELAQDEQWAKLKMVVDIADEVWS</sequence>
<dbReference type="GO" id="GO:0008270">
    <property type="term" value="F:zinc ion binding"/>
    <property type="evidence" value="ECO:0007669"/>
    <property type="project" value="InterPro"/>
</dbReference>
<organism evidence="2 3">
    <name type="scientific">Parasphingopyxis marina</name>
    <dbReference type="NCBI Taxonomy" id="2761622"/>
    <lineage>
        <taxon>Bacteria</taxon>
        <taxon>Pseudomonadati</taxon>
        <taxon>Pseudomonadota</taxon>
        <taxon>Alphaproteobacteria</taxon>
        <taxon>Sphingomonadales</taxon>
        <taxon>Sphingomonadaceae</taxon>
        <taxon>Parasphingopyxis</taxon>
    </lineage>
</organism>
<dbReference type="Gene3D" id="3.20.20.210">
    <property type="match status" value="1"/>
</dbReference>
<proteinExistence type="predicted"/>
<dbReference type="CDD" id="cd03311">
    <property type="entry name" value="CIMS_C_terminal_like"/>
    <property type="match status" value="1"/>
</dbReference>
<evidence type="ECO:0000259" key="1">
    <source>
        <dbReference type="Pfam" id="PF01717"/>
    </source>
</evidence>
<dbReference type="RefSeq" id="WP_185802234.1">
    <property type="nucleotide sequence ID" value="NZ_JACJVJ010000003.1"/>
</dbReference>
<dbReference type="InterPro" id="IPR038071">
    <property type="entry name" value="UROD/MetE-like_sf"/>
</dbReference>
<dbReference type="PANTHER" id="PTHR43844">
    <property type="entry name" value="METHIONINE SYNTHASE"/>
    <property type="match status" value="1"/>
</dbReference>
<gene>
    <name evidence="2" type="ORF">H6P80_14985</name>
</gene>
<keyword evidence="3" id="KW-1185">Reference proteome</keyword>